<evidence type="ECO:0000313" key="1">
    <source>
        <dbReference type="EMBL" id="KAF5659019.1"/>
    </source>
</evidence>
<name>A0A8H5SS92_FUSHE</name>
<evidence type="ECO:0008006" key="3">
    <source>
        <dbReference type="Google" id="ProtNLM"/>
    </source>
</evidence>
<organism evidence="1 2">
    <name type="scientific">Fusarium heterosporum</name>
    <dbReference type="NCBI Taxonomy" id="42747"/>
    <lineage>
        <taxon>Eukaryota</taxon>
        <taxon>Fungi</taxon>
        <taxon>Dikarya</taxon>
        <taxon>Ascomycota</taxon>
        <taxon>Pezizomycotina</taxon>
        <taxon>Sordariomycetes</taxon>
        <taxon>Hypocreomycetidae</taxon>
        <taxon>Hypocreales</taxon>
        <taxon>Nectriaceae</taxon>
        <taxon>Fusarium</taxon>
        <taxon>Fusarium heterosporum species complex</taxon>
    </lineage>
</organism>
<reference evidence="1 2" key="1">
    <citation type="submission" date="2020-05" db="EMBL/GenBank/DDBJ databases">
        <title>Identification and distribution of gene clusters putatively required for synthesis of sphingolipid metabolism inhibitors in phylogenetically diverse species of the filamentous fungus Fusarium.</title>
        <authorList>
            <person name="Kim H.-S."/>
            <person name="Busman M."/>
            <person name="Brown D.W."/>
            <person name="Divon H."/>
            <person name="Uhlig S."/>
            <person name="Proctor R.H."/>
        </authorList>
    </citation>
    <scope>NUCLEOTIDE SEQUENCE [LARGE SCALE GENOMIC DNA]</scope>
    <source>
        <strain evidence="1 2">NRRL 20693</strain>
    </source>
</reference>
<dbReference type="AlphaFoldDB" id="A0A8H5SS92"/>
<gene>
    <name evidence="1" type="ORF">FHETE_9647</name>
</gene>
<comment type="caution">
    <text evidence="1">The sequence shown here is derived from an EMBL/GenBank/DDBJ whole genome shotgun (WGS) entry which is preliminary data.</text>
</comment>
<dbReference type="Proteomes" id="UP000567885">
    <property type="component" value="Unassembled WGS sequence"/>
</dbReference>
<protein>
    <recommendedName>
        <fullName evidence="3">HNH nuclease domain-containing protein</fullName>
    </recommendedName>
</protein>
<accession>A0A8H5SS92</accession>
<evidence type="ECO:0000313" key="2">
    <source>
        <dbReference type="Proteomes" id="UP000567885"/>
    </source>
</evidence>
<dbReference type="EMBL" id="JAAGWQ010000225">
    <property type="protein sequence ID" value="KAF5659019.1"/>
    <property type="molecule type" value="Genomic_DNA"/>
</dbReference>
<keyword evidence="2" id="KW-1185">Reference proteome</keyword>
<sequence>MKKENIDIVVQLIIRKKLAVPFISWGIQKSRNEFDSYTQAERIVETHAKRLTERMQSSRESWVCPILPGFSERSPSARSNTGRAILQAYTSSPSQDADSYYRWDPVLYEWSCVVKEVTLFRGATGQNMDKIFGPGSHQDLFTPWNCLFLNPAVGEALSNGLVAIVPDIDLEPITSKAAQDDERLEQWERMPVKEYKLFVLSQRSKEVMTESFIKEQHGIRTLLDLHERKLQFRTDFRPKEKYLWWAFMFSVLKRAWRQDQQEKETFQQDVSEAARYWGVQTEHVKRDQVRGLLEEFGQDIEGILPVRADIDNCHEAGDEGTSYHAAAALVCQTIECAMPRKAECVEDEETDIDDDDYFKDRFLDR</sequence>
<dbReference type="OrthoDB" id="5386595at2759"/>
<proteinExistence type="predicted"/>